<proteinExistence type="inferred from homology"/>
<dbReference type="GO" id="GO:0005829">
    <property type="term" value="C:cytosol"/>
    <property type="evidence" value="ECO:0007669"/>
    <property type="project" value="TreeGrafter"/>
</dbReference>
<dbReference type="InterPro" id="IPR050223">
    <property type="entry name" value="D-isomer_2-hydroxyacid_DH"/>
</dbReference>
<dbReference type="Proteomes" id="UP000054408">
    <property type="component" value="Unassembled WGS sequence"/>
</dbReference>
<accession>A0A0L0DU48</accession>
<feature type="domain" description="D-isomer specific 2-hydroxyacid dehydrogenase NAD-binding" evidence="5">
    <location>
        <begin position="134"/>
        <end position="287"/>
    </location>
</feature>
<dbReference type="GO" id="GO:0030267">
    <property type="term" value="F:glyoxylate reductase (NADPH) activity"/>
    <property type="evidence" value="ECO:0007669"/>
    <property type="project" value="TreeGrafter"/>
</dbReference>
<comment type="similarity">
    <text evidence="3">Belongs to the D-isomer specific 2-hydroxyacid dehydrogenase family.</text>
</comment>
<dbReference type="PANTHER" id="PTHR10996:SF178">
    <property type="entry name" value="2-HYDROXYACID DEHYDROGENASE YGL185C-RELATED"/>
    <property type="match status" value="1"/>
</dbReference>
<dbReference type="AlphaFoldDB" id="A0A0L0DU48"/>
<dbReference type="GeneID" id="25569254"/>
<evidence type="ECO:0000313" key="6">
    <source>
        <dbReference type="EMBL" id="KNC55790.1"/>
    </source>
</evidence>
<dbReference type="PANTHER" id="PTHR10996">
    <property type="entry name" value="2-HYDROXYACID DEHYDROGENASE-RELATED"/>
    <property type="match status" value="1"/>
</dbReference>
<feature type="domain" description="D-isomer specific 2-hydroxyacid dehydrogenase catalytic" evidence="4">
    <location>
        <begin position="61"/>
        <end position="335"/>
    </location>
</feature>
<dbReference type="OrthoDB" id="28764at2759"/>
<dbReference type="Pfam" id="PF00389">
    <property type="entry name" value="2-Hacid_dh"/>
    <property type="match status" value="1"/>
</dbReference>
<dbReference type="Gene3D" id="3.40.50.720">
    <property type="entry name" value="NAD(P)-binding Rossmann-like Domain"/>
    <property type="match status" value="2"/>
</dbReference>
<organism evidence="6 7">
    <name type="scientific">Thecamonas trahens ATCC 50062</name>
    <dbReference type="NCBI Taxonomy" id="461836"/>
    <lineage>
        <taxon>Eukaryota</taxon>
        <taxon>Apusozoa</taxon>
        <taxon>Apusomonadida</taxon>
        <taxon>Apusomonadidae</taxon>
        <taxon>Thecamonas</taxon>
    </lineage>
</organism>
<dbReference type="SUPFAM" id="SSF52283">
    <property type="entry name" value="Formate/glycerate dehydrogenase catalytic domain-like"/>
    <property type="match status" value="1"/>
</dbReference>
<gene>
    <name evidence="6" type="ORF">AMSG_11224</name>
</gene>
<dbReference type="InterPro" id="IPR029753">
    <property type="entry name" value="D-isomer_DH_CS"/>
</dbReference>
<dbReference type="GO" id="GO:0051287">
    <property type="term" value="F:NAD binding"/>
    <property type="evidence" value="ECO:0007669"/>
    <property type="project" value="InterPro"/>
</dbReference>
<dbReference type="SUPFAM" id="SSF51735">
    <property type="entry name" value="NAD(P)-binding Rossmann-fold domains"/>
    <property type="match status" value="1"/>
</dbReference>
<evidence type="ECO:0000256" key="2">
    <source>
        <dbReference type="ARBA" id="ARBA00023027"/>
    </source>
</evidence>
<sequence>MSTTSTIVFQQDIGIPQATIAADLAARFPSVSCRFAWANDDDAAAAAATAGDGDEEQNDAPVHALVTVTHPFTAEIAAAHPDLLGVAVAFTGYDAHDTSLGVPVFNAAGYSTPAVAELAVGLTLSALRGLAIFAHATEWTALAPGRELGSCTVGIVGTGAIGCAAARLYAAFGCKVKGWSRSESAAFTDGVGGEYVHDLAELVATCDIVSLHVPLNDATRHLIGTDVVAALRPGAVLVNTARGGVVDTAAVLAEMRARRASSGTSFVYATDVFEDEPLPADSPFFNAASDLAPFLVLSHHVAYKTAGALARRWEITLDNLDAILNRGGVGENRVN</sequence>
<dbReference type="EMBL" id="GL349504">
    <property type="protein sequence ID" value="KNC55790.1"/>
    <property type="molecule type" value="Genomic_DNA"/>
</dbReference>
<dbReference type="eggNOG" id="KOG0069">
    <property type="taxonomic scope" value="Eukaryota"/>
</dbReference>
<keyword evidence="2" id="KW-0520">NAD</keyword>
<dbReference type="RefSeq" id="XP_013752872.1">
    <property type="nucleotide sequence ID" value="XM_013897418.1"/>
</dbReference>
<keyword evidence="1 3" id="KW-0560">Oxidoreductase</keyword>
<dbReference type="InterPro" id="IPR006140">
    <property type="entry name" value="D-isomer_DH_NAD-bd"/>
</dbReference>
<dbReference type="Pfam" id="PF02826">
    <property type="entry name" value="2-Hacid_dh_C"/>
    <property type="match status" value="1"/>
</dbReference>
<dbReference type="PROSITE" id="PS00671">
    <property type="entry name" value="D_2_HYDROXYACID_DH_3"/>
    <property type="match status" value="1"/>
</dbReference>
<keyword evidence="7" id="KW-1185">Reference proteome</keyword>
<evidence type="ECO:0000256" key="1">
    <source>
        <dbReference type="ARBA" id="ARBA00023002"/>
    </source>
</evidence>
<evidence type="ECO:0000256" key="3">
    <source>
        <dbReference type="RuleBase" id="RU003719"/>
    </source>
</evidence>
<protein>
    <submittedName>
        <fullName evidence="6">D-isomer specific 2-hydroxyacid dehydrogenase</fullName>
    </submittedName>
</protein>
<evidence type="ECO:0000313" key="7">
    <source>
        <dbReference type="Proteomes" id="UP000054408"/>
    </source>
</evidence>
<name>A0A0L0DU48_THETB</name>
<reference evidence="6 7" key="1">
    <citation type="submission" date="2010-05" db="EMBL/GenBank/DDBJ databases">
        <title>The Genome Sequence of Thecamonas trahens ATCC 50062.</title>
        <authorList>
            <consortium name="The Broad Institute Genome Sequencing Platform"/>
            <person name="Russ C."/>
            <person name="Cuomo C."/>
            <person name="Shea T."/>
            <person name="Young S.K."/>
            <person name="Zeng Q."/>
            <person name="Koehrsen M."/>
            <person name="Haas B."/>
            <person name="Borodovsky M."/>
            <person name="Guigo R."/>
            <person name="Alvarado L."/>
            <person name="Berlin A."/>
            <person name="Bochicchio J."/>
            <person name="Borenstein D."/>
            <person name="Chapman S."/>
            <person name="Chen Z."/>
            <person name="Freedman E."/>
            <person name="Gellesch M."/>
            <person name="Goldberg J."/>
            <person name="Griggs A."/>
            <person name="Gujja S."/>
            <person name="Heilman E."/>
            <person name="Heiman D."/>
            <person name="Hepburn T."/>
            <person name="Howarth C."/>
            <person name="Jen D."/>
            <person name="Larson L."/>
            <person name="Mehta T."/>
            <person name="Park D."/>
            <person name="Pearson M."/>
            <person name="Roberts A."/>
            <person name="Saif S."/>
            <person name="Shenoy N."/>
            <person name="Sisk P."/>
            <person name="Stolte C."/>
            <person name="Sykes S."/>
            <person name="Thomson T."/>
            <person name="Walk T."/>
            <person name="White J."/>
            <person name="Yandava C."/>
            <person name="Burger G."/>
            <person name="Gray M.W."/>
            <person name="Holland P.W.H."/>
            <person name="King N."/>
            <person name="Lang F.B.F."/>
            <person name="Roger A.J."/>
            <person name="Ruiz-Trillo I."/>
            <person name="Lander E."/>
            <person name="Nusbaum C."/>
        </authorList>
    </citation>
    <scope>NUCLEOTIDE SEQUENCE [LARGE SCALE GENOMIC DNA]</scope>
    <source>
        <strain evidence="6 7">ATCC 50062</strain>
    </source>
</reference>
<dbReference type="STRING" id="461836.A0A0L0DU48"/>
<evidence type="ECO:0000259" key="5">
    <source>
        <dbReference type="Pfam" id="PF02826"/>
    </source>
</evidence>
<evidence type="ECO:0000259" key="4">
    <source>
        <dbReference type="Pfam" id="PF00389"/>
    </source>
</evidence>
<dbReference type="OMA" id="PHIAWAY"/>
<dbReference type="GO" id="GO:0016618">
    <property type="term" value="F:hydroxypyruvate reductase [NAD(P)H] activity"/>
    <property type="evidence" value="ECO:0007669"/>
    <property type="project" value="TreeGrafter"/>
</dbReference>
<dbReference type="PROSITE" id="PS00670">
    <property type="entry name" value="D_2_HYDROXYACID_DH_2"/>
    <property type="match status" value="1"/>
</dbReference>
<dbReference type="InterPro" id="IPR006139">
    <property type="entry name" value="D-isomer_2_OHA_DH_cat_dom"/>
</dbReference>
<dbReference type="InterPro" id="IPR036291">
    <property type="entry name" value="NAD(P)-bd_dom_sf"/>
</dbReference>